<protein>
    <recommendedName>
        <fullName evidence="7">HTH gntR-type domain-containing protein</fullName>
    </recommendedName>
</protein>
<comment type="caution">
    <text evidence="8">The sequence shown here is derived from an EMBL/GenBank/DDBJ whole genome shotgun (WGS) entry which is preliminary data.</text>
</comment>
<dbReference type="InterPro" id="IPR004839">
    <property type="entry name" value="Aminotransferase_I/II_large"/>
</dbReference>
<dbReference type="GO" id="GO:0003700">
    <property type="term" value="F:DNA-binding transcription factor activity"/>
    <property type="evidence" value="ECO:0007669"/>
    <property type="project" value="InterPro"/>
</dbReference>
<feature type="compositionally biased region" description="Basic and acidic residues" evidence="6">
    <location>
        <begin position="15"/>
        <end position="49"/>
    </location>
</feature>
<dbReference type="InterPro" id="IPR036388">
    <property type="entry name" value="WH-like_DNA-bd_sf"/>
</dbReference>
<feature type="region of interest" description="Disordered" evidence="6">
    <location>
        <begin position="1"/>
        <end position="257"/>
    </location>
</feature>
<dbReference type="InterPro" id="IPR000524">
    <property type="entry name" value="Tscrpt_reg_HTH_GntR"/>
</dbReference>
<proteinExistence type="inferred from homology"/>
<name>A0A2N3LUC4_9HYPH</name>
<evidence type="ECO:0000256" key="6">
    <source>
        <dbReference type="SAM" id="MobiDB-lite"/>
    </source>
</evidence>
<dbReference type="GO" id="GO:0030170">
    <property type="term" value="F:pyridoxal phosphate binding"/>
    <property type="evidence" value="ECO:0007669"/>
    <property type="project" value="InterPro"/>
</dbReference>
<comment type="similarity">
    <text evidence="1">In the C-terminal section; belongs to the class-I pyridoxal-phosphate-dependent aminotransferase family.</text>
</comment>
<dbReference type="InterPro" id="IPR015421">
    <property type="entry name" value="PyrdxlP-dep_Trfase_major"/>
</dbReference>
<feature type="compositionally biased region" description="Basic and acidic residues" evidence="6">
    <location>
        <begin position="71"/>
        <end position="96"/>
    </location>
</feature>
<dbReference type="InterPro" id="IPR015422">
    <property type="entry name" value="PyrdxlP-dep_Trfase_small"/>
</dbReference>
<dbReference type="PROSITE" id="PS50949">
    <property type="entry name" value="HTH_GNTR"/>
    <property type="match status" value="1"/>
</dbReference>
<dbReference type="Gene3D" id="3.90.1150.10">
    <property type="entry name" value="Aspartate Aminotransferase, domain 1"/>
    <property type="match status" value="1"/>
</dbReference>
<evidence type="ECO:0000256" key="4">
    <source>
        <dbReference type="ARBA" id="ARBA00023125"/>
    </source>
</evidence>
<evidence type="ECO:0000259" key="7">
    <source>
        <dbReference type="PROSITE" id="PS50949"/>
    </source>
</evidence>
<dbReference type="CDD" id="cd00609">
    <property type="entry name" value="AAT_like"/>
    <property type="match status" value="1"/>
</dbReference>
<dbReference type="Proteomes" id="UP000233491">
    <property type="component" value="Unassembled WGS sequence"/>
</dbReference>
<feature type="compositionally biased region" description="Basic and acidic residues" evidence="6">
    <location>
        <begin position="198"/>
        <end position="257"/>
    </location>
</feature>
<keyword evidence="2" id="KW-0663">Pyridoxal phosphate</keyword>
<dbReference type="GO" id="GO:0003677">
    <property type="term" value="F:DNA binding"/>
    <property type="evidence" value="ECO:0007669"/>
    <property type="project" value="UniProtKB-KW"/>
</dbReference>
<organism evidence="8 9">
    <name type="scientific">Pleomorphomonas diazotrophica</name>
    <dbReference type="NCBI Taxonomy" id="1166257"/>
    <lineage>
        <taxon>Bacteria</taxon>
        <taxon>Pseudomonadati</taxon>
        <taxon>Pseudomonadota</taxon>
        <taxon>Alphaproteobacteria</taxon>
        <taxon>Hyphomicrobiales</taxon>
        <taxon>Pleomorphomonadaceae</taxon>
        <taxon>Pleomorphomonas</taxon>
    </lineage>
</organism>
<dbReference type="Gene3D" id="1.10.10.10">
    <property type="entry name" value="Winged helix-like DNA-binding domain superfamily/Winged helix DNA-binding domain"/>
    <property type="match status" value="1"/>
</dbReference>
<dbReference type="Pfam" id="PF00392">
    <property type="entry name" value="GntR"/>
    <property type="match status" value="1"/>
</dbReference>
<gene>
    <name evidence="8" type="ORF">CXZ10_15475</name>
</gene>
<dbReference type="InterPro" id="IPR051446">
    <property type="entry name" value="HTH_trans_reg/aminotransferase"/>
</dbReference>
<feature type="domain" description="HTH gntR-type" evidence="7">
    <location>
        <begin position="295"/>
        <end position="363"/>
    </location>
</feature>
<evidence type="ECO:0000256" key="3">
    <source>
        <dbReference type="ARBA" id="ARBA00023015"/>
    </source>
</evidence>
<keyword evidence="5" id="KW-0804">Transcription</keyword>
<dbReference type="InterPro" id="IPR036390">
    <property type="entry name" value="WH_DNA-bd_sf"/>
</dbReference>
<reference evidence="8 9" key="1">
    <citation type="submission" date="2017-12" db="EMBL/GenBank/DDBJ databases">
        <title>Anaerobic carbon monoxide metabolism by Pleomorphomonas carboxyditropha sp. nov., a new mesophilic hydrogenogenic carboxidotroph.</title>
        <authorList>
            <person name="Esquivel-Elizondo S."/>
            <person name="Krajmalnik-Brown R."/>
        </authorList>
    </citation>
    <scope>NUCLEOTIDE SEQUENCE [LARGE SCALE GENOMIC DNA]</scope>
    <source>
        <strain evidence="8 9">R5-392</strain>
    </source>
</reference>
<keyword evidence="3" id="KW-0805">Transcription regulation</keyword>
<keyword evidence="9" id="KW-1185">Reference proteome</keyword>
<dbReference type="Pfam" id="PF00155">
    <property type="entry name" value="Aminotran_1_2"/>
    <property type="match status" value="1"/>
</dbReference>
<dbReference type="EMBL" id="PJNW01000013">
    <property type="protein sequence ID" value="PKR88198.1"/>
    <property type="molecule type" value="Genomic_DNA"/>
</dbReference>
<feature type="compositionally biased region" description="Low complexity" evidence="6">
    <location>
        <begin position="120"/>
        <end position="138"/>
    </location>
</feature>
<dbReference type="InterPro" id="IPR015424">
    <property type="entry name" value="PyrdxlP-dep_Trfase"/>
</dbReference>
<dbReference type="SMART" id="SM00345">
    <property type="entry name" value="HTH_GNTR"/>
    <property type="match status" value="1"/>
</dbReference>
<dbReference type="SUPFAM" id="SSF53383">
    <property type="entry name" value="PLP-dependent transferases"/>
    <property type="match status" value="1"/>
</dbReference>
<accession>A0A2N3LUC4</accession>
<dbReference type="Gene3D" id="3.40.640.10">
    <property type="entry name" value="Type I PLP-dependent aspartate aminotransferase-like (Major domain)"/>
    <property type="match status" value="1"/>
</dbReference>
<dbReference type="PANTHER" id="PTHR46577">
    <property type="entry name" value="HTH-TYPE TRANSCRIPTIONAL REGULATORY PROTEIN GABR"/>
    <property type="match status" value="1"/>
</dbReference>
<evidence type="ECO:0000256" key="1">
    <source>
        <dbReference type="ARBA" id="ARBA00005384"/>
    </source>
</evidence>
<dbReference type="CDD" id="cd07377">
    <property type="entry name" value="WHTH_GntR"/>
    <property type="match status" value="1"/>
</dbReference>
<keyword evidence="4" id="KW-0238">DNA-binding</keyword>
<evidence type="ECO:0000256" key="5">
    <source>
        <dbReference type="ARBA" id="ARBA00023163"/>
    </source>
</evidence>
<dbReference type="PANTHER" id="PTHR46577:SF1">
    <property type="entry name" value="HTH-TYPE TRANSCRIPTIONAL REGULATORY PROTEIN GABR"/>
    <property type="match status" value="1"/>
</dbReference>
<dbReference type="SUPFAM" id="SSF46785">
    <property type="entry name" value="Winged helix' DNA-binding domain"/>
    <property type="match status" value="1"/>
</dbReference>
<sequence>MAHRVEPEDQLDIIGKPHGEREDLDHRSTQGGGDRRRAVDGEGQRRQQQDDDDEARRRHLVRRRGCFHKRLLQDHMRHRPQDGHGERHGEPGREACHPPASPRRKVEQSANDQQREQEFRPALAAAEQRRLQAGGQQRIDLQGDGGVDGADLLEAQHIGPGGQREQHAGEQGGAQNRASLAFRQARPEEAALASPRLGEGKRQREDELPDRIEQGEGERARPGRTSTDDHRHGAKQDQAAKGERHADARRAGEGGHGNIRDRIAMNALVGLPWHRCNFYIAAMAIWRPALDPDSSNRATAIADAIAADVASGRLAVGDRLPPQRILAWALGLSPNTVMRAYDEARRRGLVAGEVGRGTYVRVPAPALPRGGLTPLSRSEDGPVDFSRNLPFTGAAAEELAATLTELGKEPGLADFLDRGEERVRAPQLAAAAAFVGRIGLEVPSSSIALANGGQQGVFSALMALSRPGDALVVEALTYQPVMAMALHLGLRLVPAAMDGEGVLPDAFEAAVRRSGARLAYLMPTLHTPTTATLGLDRRREIAAIAERREVTIIEDDVFGFLPRERPVPIAALASSRTVFVTSVSKSMAPGLRVGYVAAPGPLLSPIEAAIAVSSWMPPPLMAEIARRWIVDGTGARLNAAQQAHAARRQVLARRSLGNRAYAADPQGLHLWLPLPPEWPVSSFVAAAHEAGVRVNAGDLFAVGADKPSAVRLCLSHEMDDRRVEEGLTVIASLLAGGGRIVP</sequence>
<evidence type="ECO:0000313" key="9">
    <source>
        <dbReference type="Proteomes" id="UP000233491"/>
    </source>
</evidence>
<feature type="compositionally biased region" description="Basic residues" evidence="6">
    <location>
        <begin position="57"/>
        <end position="70"/>
    </location>
</feature>
<evidence type="ECO:0000256" key="2">
    <source>
        <dbReference type="ARBA" id="ARBA00022898"/>
    </source>
</evidence>
<evidence type="ECO:0000313" key="8">
    <source>
        <dbReference type="EMBL" id="PKR88198.1"/>
    </source>
</evidence>
<dbReference type="AlphaFoldDB" id="A0A2N3LUC4"/>